<name>A0A2T2N6B8_CORCC</name>
<dbReference type="OrthoDB" id="2963168at2759"/>
<dbReference type="AlphaFoldDB" id="A0A2T2N6B8"/>
<dbReference type="GO" id="GO:0005524">
    <property type="term" value="F:ATP binding"/>
    <property type="evidence" value="ECO:0007669"/>
    <property type="project" value="UniProtKB-KW"/>
</dbReference>
<organism evidence="3 4">
    <name type="scientific">Corynespora cassiicola Philippines</name>
    <dbReference type="NCBI Taxonomy" id="1448308"/>
    <lineage>
        <taxon>Eukaryota</taxon>
        <taxon>Fungi</taxon>
        <taxon>Dikarya</taxon>
        <taxon>Ascomycota</taxon>
        <taxon>Pezizomycotina</taxon>
        <taxon>Dothideomycetes</taxon>
        <taxon>Pleosporomycetidae</taxon>
        <taxon>Pleosporales</taxon>
        <taxon>Corynesporascaceae</taxon>
        <taxon>Corynespora</taxon>
    </lineage>
</organism>
<dbReference type="CDD" id="cd10170">
    <property type="entry name" value="ASKHA_NBD_HSP70"/>
    <property type="match status" value="1"/>
</dbReference>
<dbReference type="Pfam" id="PF00012">
    <property type="entry name" value="HSP70"/>
    <property type="match status" value="1"/>
</dbReference>
<evidence type="ECO:0000256" key="1">
    <source>
        <dbReference type="ARBA" id="ARBA00022741"/>
    </source>
</evidence>
<evidence type="ECO:0000313" key="4">
    <source>
        <dbReference type="Proteomes" id="UP000240883"/>
    </source>
</evidence>
<keyword evidence="1" id="KW-0547">Nucleotide-binding</keyword>
<evidence type="ECO:0000256" key="2">
    <source>
        <dbReference type="ARBA" id="ARBA00022840"/>
    </source>
</evidence>
<sequence>MMGDRLIIGVDYGTTYTGVAFCETSDTKFSENLIQVIQDWPTAHTMIETKDKPHVPRHMWTKLELGVPRTGEATYIRSEVEYIQRSPVQVVADFLTRIRQRLVKALDNRFGPALWRTIPITLVITVPAIWSDGAKNRTLQAFREAGFNRDLFPQLKRTITTTEPEAAAIYTLRLMRGSVQDDQLEVGDSFVVCDMGGGTVDLISYRISRTDPTTVEEITIGSGDQCGGSFVEREFISWLEDRLGLDHFEKIAGGPASACLYTCLPQKLARMIQEFSMSAKSGFSGTEEYYLRLPAALSGVEDQVRGISDGELHVDSSDMKHMFGPCLQKTRNLIADQVAKAKSSGKARLKFVFFVGGFAESPYMFCRLKNFCASLGLQAIKPAYAWSAIVRGAAAKGLEGDGNAVLMRKCRRHYGTPCSRPFVHEIHSEADSYISEYSGLKFATNQMQWLIKKGSDLHTSKETHAVTSLEIQFWLQEKRDVCMSLFACNQNDAPSLLCAENLYRVARISFNTGDIPGRFLSREYDPNDWRYFTAQALVHMSIQSAIEFSVTINGQDFGSVTVDYD</sequence>
<proteinExistence type="predicted"/>
<dbReference type="EMBL" id="KZ678146">
    <property type="protein sequence ID" value="PSN60997.1"/>
    <property type="molecule type" value="Genomic_DNA"/>
</dbReference>
<dbReference type="InterPro" id="IPR043129">
    <property type="entry name" value="ATPase_NBD"/>
</dbReference>
<dbReference type="Gene3D" id="3.90.640.10">
    <property type="entry name" value="Actin, Chain A, domain 4"/>
    <property type="match status" value="1"/>
</dbReference>
<keyword evidence="2" id="KW-0067">ATP-binding</keyword>
<dbReference type="SUPFAM" id="SSF53067">
    <property type="entry name" value="Actin-like ATPase domain"/>
    <property type="match status" value="2"/>
</dbReference>
<dbReference type="STRING" id="1448308.A0A2T2N6B8"/>
<dbReference type="Gene3D" id="3.30.420.40">
    <property type="match status" value="2"/>
</dbReference>
<evidence type="ECO:0000313" key="3">
    <source>
        <dbReference type="EMBL" id="PSN60997.1"/>
    </source>
</evidence>
<dbReference type="GO" id="GO:0140662">
    <property type="term" value="F:ATP-dependent protein folding chaperone"/>
    <property type="evidence" value="ECO:0007669"/>
    <property type="project" value="InterPro"/>
</dbReference>
<gene>
    <name evidence="3" type="ORF">BS50DRAFT_652640</name>
</gene>
<dbReference type="Proteomes" id="UP000240883">
    <property type="component" value="Unassembled WGS sequence"/>
</dbReference>
<dbReference type="PANTHER" id="PTHR14187">
    <property type="entry name" value="ALPHA KINASE/ELONGATION FACTOR 2 KINASE"/>
    <property type="match status" value="1"/>
</dbReference>
<reference evidence="3 4" key="1">
    <citation type="journal article" date="2018" name="Front. Microbiol.">
        <title>Genome-Wide Analysis of Corynespora cassiicola Leaf Fall Disease Putative Effectors.</title>
        <authorList>
            <person name="Lopez D."/>
            <person name="Ribeiro S."/>
            <person name="Label P."/>
            <person name="Fumanal B."/>
            <person name="Venisse J.S."/>
            <person name="Kohler A."/>
            <person name="de Oliveira R.R."/>
            <person name="Labutti K."/>
            <person name="Lipzen A."/>
            <person name="Lail K."/>
            <person name="Bauer D."/>
            <person name="Ohm R.A."/>
            <person name="Barry K.W."/>
            <person name="Spatafora J."/>
            <person name="Grigoriev I.V."/>
            <person name="Martin F.M."/>
            <person name="Pujade-Renaud V."/>
        </authorList>
    </citation>
    <scope>NUCLEOTIDE SEQUENCE [LARGE SCALE GENOMIC DNA]</scope>
    <source>
        <strain evidence="3 4">Philippines</strain>
    </source>
</reference>
<dbReference type="InterPro" id="IPR013126">
    <property type="entry name" value="Hsp_70_fam"/>
</dbReference>
<dbReference type="PANTHER" id="PTHR14187:SF82">
    <property type="entry name" value="FAMILY CHAPERONE, PUTATIVE (AFU_ORTHOLOGUE AFUA_7G08575)-RELATED"/>
    <property type="match status" value="1"/>
</dbReference>
<keyword evidence="4" id="KW-1185">Reference proteome</keyword>
<protein>
    <submittedName>
        <fullName evidence="3">Hsp70 family protein</fullName>
    </submittedName>
</protein>
<accession>A0A2T2N6B8</accession>